<dbReference type="Pfam" id="PF01116">
    <property type="entry name" value="F_bP_aldolase"/>
    <property type="match status" value="1"/>
</dbReference>
<feature type="binding site" evidence="14">
    <location>
        <position position="178"/>
    </location>
    <ligand>
        <name>Zn(2+)</name>
        <dbReference type="ChEBI" id="CHEBI:29105"/>
        <label>1</label>
        <note>catalytic</note>
    </ligand>
</feature>
<evidence type="ECO:0000256" key="9">
    <source>
        <dbReference type="ARBA" id="ARBA00023152"/>
    </source>
</evidence>
<dbReference type="Proteomes" id="UP000028185">
    <property type="component" value="Chromosome"/>
</dbReference>
<dbReference type="PIRSF" id="PIRSF001359">
    <property type="entry name" value="F_bP_aldolase_II"/>
    <property type="match status" value="1"/>
</dbReference>
<keyword evidence="7 14" id="KW-0479">Metal-binding</keyword>
<name>A0A075SBV8_STRSU</name>
<accession>A0A075SBV8</accession>
<evidence type="ECO:0000256" key="7">
    <source>
        <dbReference type="ARBA" id="ARBA00022723"/>
    </source>
</evidence>
<dbReference type="PANTHER" id="PTHR30304:SF0">
    <property type="entry name" value="D-TAGATOSE-1,6-BISPHOSPHATE ALDOLASE SUBUNIT GATY-RELATED"/>
    <property type="match status" value="1"/>
</dbReference>
<dbReference type="NCBIfam" id="TIGR00167">
    <property type="entry name" value="cbbA"/>
    <property type="match status" value="1"/>
</dbReference>
<dbReference type="NCBIfam" id="TIGR01859">
    <property type="entry name" value="fruc_bis_ald"/>
    <property type="match status" value="1"/>
</dbReference>
<dbReference type="PANTHER" id="PTHR30304">
    <property type="entry name" value="D-TAGATOSE-1,6-BISPHOSPHATE ALDOLASE"/>
    <property type="match status" value="1"/>
</dbReference>
<dbReference type="Gene3D" id="3.20.20.70">
    <property type="entry name" value="Aldolase class I"/>
    <property type="match status" value="1"/>
</dbReference>
<evidence type="ECO:0000256" key="14">
    <source>
        <dbReference type="PIRSR" id="PIRSR001359-3"/>
    </source>
</evidence>
<dbReference type="EMBL" id="CP008921">
    <property type="protein sequence ID" value="AIG42842.1"/>
    <property type="molecule type" value="Genomic_DNA"/>
</dbReference>
<evidence type="ECO:0000256" key="6">
    <source>
        <dbReference type="ARBA" id="ARBA00013779"/>
    </source>
</evidence>
<dbReference type="EC" id="4.1.2.13" evidence="5"/>
<dbReference type="HOGENOM" id="CLU_040088_0_1_9"/>
<evidence type="ECO:0000256" key="11">
    <source>
        <dbReference type="ARBA" id="ARBA00031804"/>
    </source>
</evidence>
<comment type="pathway">
    <text evidence="3">Carbohydrate degradation; glycolysis; D-glyceraldehyde 3-phosphate and glycerone phosphate from D-glucose: step 4/4.</text>
</comment>
<feature type="binding site" evidence="14">
    <location>
        <position position="86"/>
    </location>
    <ligand>
        <name>Zn(2+)</name>
        <dbReference type="ChEBI" id="CHEBI:29105"/>
        <label>1</label>
        <note>catalytic</note>
    </ligand>
</feature>
<dbReference type="AlphaFoldDB" id="A0A075SBV8"/>
<feature type="binding site" evidence="14">
    <location>
        <position position="106"/>
    </location>
    <ligand>
        <name>Zn(2+)</name>
        <dbReference type="ChEBI" id="CHEBI:29105"/>
        <label>2</label>
    </ligand>
</feature>
<comment type="function">
    <text evidence="2">Catalyzes the aldol condensation of dihydroxyacetone phosphate (DHAP or glycerone-phosphate) with glyceraldehyde 3-phosphate (G3P) to form fructose 1,6-bisphosphate (FBP) in gluconeogenesis and the reverse reaction in glycolysis.</text>
</comment>
<feature type="binding site" evidence="13">
    <location>
        <position position="179"/>
    </location>
    <ligand>
        <name>dihydroxyacetone phosphate</name>
        <dbReference type="ChEBI" id="CHEBI:57642"/>
    </ligand>
</feature>
<evidence type="ECO:0000256" key="4">
    <source>
        <dbReference type="ARBA" id="ARBA00005812"/>
    </source>
</evidence>
<comment type="catalytic activity">
    <reaction evidence="1">
        <text>beta-D-fructose 1,6-bisphosphate = D-glyceraldehyde 3-phosphate + dihydroxyacetone phosphate</text>
        <dbReference type="Rhea" id="RHEA:14729"/>
        <dbReference type="ChEBI" id="CHEBI:32966"/>
        <dbReference type="ChEBI" id="CHEBI:57642"/>
        <dbReference type="ChEBI" id="CHEBI:59776"/>
        <dbReference type="EC" id="4.1.2.13"/>
    </reaction>
</comment>
<dbReference type="FunFam" id="3.20.20.70:FF:000111">
    <property type="entry name" value="Fructose-1,6-bisphosphate aldolase"/>
    <property type="match status" value="1"/>
</dbReference>
<evidence type="ECO:0000256" key="1">
    <source>
        <dbReference type="ARBA" id="ARBA00000441"/>
    </source>
</evidence>
<dbReference type="GO" id="GO:0006096">
    <property type="term" value="P:glycolytic process"/>
    <property type="evidence" value="ECO:0007669"/>
    <property type="project" value="UniProtKB-KW"/>
</dbReference>
<protein>
    <recommendedName>
        <fullName evidence="6">Fructose-bisphosphate aldolase</fullName>
        <ecNumber evidence="5">4.1.2.13</ecNumber>
    </recommendedName>
    <alternativeName>
        <fullName evidence="11">Fructose-1,6-bisphosphate aldolase</fullName>
    </alternativeName>
</protein>
<dbReference type="GO" id="GO:0030388">
    <property type="term" value="P:fructose 1,6-bisphosphate metabolic process"/>
    <property type="evidence" value="ECO:0007669"/>
    <property type="project" value="InterPro"/>
</dbReference>
<keyword evidence="10 15" id="KW-0456">Lyase</keyword>
<evidence type="ECO:0000256" key="3">
    <source>
        <dbReference type="ARBA" id="ARBA00004714"/>
    </source>
</evidence>
<dbReference type="PATRIC" id="fig|1214179.4.peg.314"/>
<dbReference type="InterPro" id="IPR050246">
    <property type="entry name" value="Class_II_FBP_aldolase"/>
</dbReference>
<reference evidence="15 16" key="1">
    <citation type="journal article" date="2014" name="Genome Announc.">
        <title>Whole-Genome Sequence of Streptococcus suis Serotype 4 Reference Strain 6407.</title>
        <authorList>
            <person name="Wang K."/>
            <person name="Chen J."/>
            <person name="Yao H."/>
            <person name="Lu C."/>
        </authorList>
    </citation>
    <scope>NUCLEOTIDE SEQUENCE [LARGE SCALE GENOMIC DNA]</scope>
    <source>
        <strain evidence="15">6407</strain>
    </source>
</reference>
<evidence type="ECO:0000313" key="16">
    <source>
        <dbReference type="Proteomes" id="UP000028185"/>
    </source>
</evidence>
<evidence type="ECO:0000256" key="5">
    <source>
        <dbReference type="ARBA" id="ARBA00013068"/>
    </source>
</evidence>
<dbReference type="PROSITE" id="PS00602">
    <property type="entry name" value="ALDOLASE_CLASS_II_1"/>
    <property type="match status" value="1"/>
</dbReference>
<sequence>MPLVSAEKFVQAARDNGYAVGGFNTNNLEWTQAILRAAEAKQAPVLIQTSMGAAKYMGGYKVARNLIANLIESMNITVPVAIHLDHGHYEDALECIEVGYTSIMFDGSHLPVEENLAKAKEVVELAHAKGISVEAEVGTIGGEEDGIVGTGELAPIEDAVAMVATGIDFLAAGIGNIHGPYPANWEGLDLDHLRKLTEAVPGFPIVLHGGSGIPDAQIQEAIKLGVAKVNVNTECQIAFANATRKFAAAYEANEAEYDKKKLFDPRKFLADGVKAIQASVEERIDVFGSANKA</sequence>
<dbReference type="InterPro" id="IPR000771">
    <property type="entry name" value="FBA_II"/>
</dbReference>
<dbReference type="GO" id="GO:0004332">
    <property type="term" value="F:fructose-bisphosphate aldolase activity"/>
    <property type="evidence" value="ECO:0007669"/>
    <property type="project" value="UniProtKB-EC"/>
</dbReference>
<evidence type="ECO:0000313" key="15">
    <source>
        <dbReference type="EMBL" id="AIG42842.1"/>
    </source>
</evidence>
<dbReference type="InterPro" id="IPR011289">
    <property type="entry name" value="Fruc_bis_ald_class-2"/>
</dbReference>
<dbReference type="PROSITE" id="PS00806">
    <property type="entry name" value="ALDOLASE_CLASS_II_2"/>
    <property type="match status" value="1"/>
</dbReference>
<evidence type="ECO:0000256" key="13">
    <source>
        <dbReference type="PIRSR" id="PIRSR001359-2"/>
    </source>
</evidence>
<feature type="binding site" evidence="14">
    <location>
        <position position="136"/>
    </location>
    <ligand>
        <name>Zn(2+)</name>
        <dbReference type="ChEBI" id="CHEBI:29105"/>
        <label>2</label>
    </ligand>
</feature>
<evidence type="ECO:0000256" key="2">
    <source>
        <dbReference type="ARBA" id="ARBA00002181"/>
    </source>
</evidence>
<comment type="cofactor">
    <cofactor evidence="14">
        <name>Zn(2+)</name>
        <dbReference type="ChEBI" id="CHEBI:29105"/>
    </cofactor>
    <text evidence="14">Binds 2 Zn(2+) ions per subunit. One is catalytic and the other provides a structural contribution.</text>
</comment>
<feature type="binding site" evidence="14">
    <location>
        <position position="208"/>
    </location>
    <ligand>
        <name>Zn(2+)</name>
        <dbReference type="ChEBI" id="CHEBI:29105"/>
        <label>1</label>
        <note>catalytic</note>
    </ligand>
</feature>
<dbReference type="CDD" id="cd00947">
    <property type="entry name" value="TBP_aldolase_IIB"/>
    <property type="match status" value="1"/>
</dbReference>
<feature type="binding site" evidence="13">
    <location>
        <begin position="230"/>
        <end position="233"/>
    </location>
    <ligand>
        <name>dihydroxyacetone phosphate</name>
        <dbReference type="ChEBI" id="CHEBI:57642"/>
    </ligand>
</feature>
<dbReference type="GO" id="GO:0008270">
    <property type="term" value="F:zinc ion binding"/>
    <property type="evidence" value="ECO:0007669"/>
    <property type="project" value="InterPro"/>
</dbReference>
<dbReference type="SUPFAM" id="SSF51569">
    <property type="entry name" value="Aldolase"/>
    <property type="match status" value="1"/>
</dbReference>
<dbReference type="RefSeq" id="WP_004195761.1">
    <property type="nucleotide sequence ID" value="NZ_CP008921.1"/>
</dbReference>
<comment type="similarity">
    <text evidence="4">Belongs to the class II fructose-bisphosphate aldolase family.</text>
</comment>
<evidence type="ECO:0000256" key="8">
    <source>
        <dbReference type="ARBA" id="ARBA00022833"/>
    </source>
</evidence>
<dbReference type="InterPro" id="IPR013785">
    <property type="entry name" value="Aldolase_TIM"/>
</dbReference>
<dbReference type="NCBIfam" id="NF005590">
    <property type="entry name" value="PRK07315.1"/>
    <property type="match status" value="1"/>
</dbReference>
<organism evidence="15 16">
    <name type="scientific">Streptococcus suis 6407</name>
    <dbReference type="NCBI Taxonomy" id="1214179"/>
    <lineage>
        <taxon>Bacteria</taxon>
        <taxon>Bacillati</taxon>
        <taxon>Bacillota</taxon>
        <taxon>Bacilli</taxon>
        <taxon>Lactobacillales</taxon>
        <taxon>Streptococcaceae</taxon>
        <taxon>Streptococcus</taxon>
    </lineage>
</organism>
<gene>
    <name evidence="15" type="ORF">ID09_01700</name>
</gene>
<evidence type="ECO:0000256" key="10">
    <source>
        <dbReference type="ARBA" id="ARBA00023239"/>
    </source>
</evidence>
<evidence type="ECO:0000256" key="12">
    <source>
        <dbReference type="PIRSR" id="PIRSR001359-1"/>
    </source>
</evidence>
<feature type="binding site" evidence="13">
    <location>
        <begin position="209"/>
        <end position="211"/>
    </location>
    <ligand>
        <name>dihydroxyacetone phosphate</name>
        <dbReference type="ChEBI" id="CHEBI:57642"/>
    </ligand>
</feature>
<proteinExistence type="inferred from homology"/>
<keyword evidence="8 14" id="KW-0862">Zinc</keyword>
<feature type="active site" description="Proton donor" evidence="12">
    <location>
        <position position="85"/>
    </location>
</feature>
<keyword evidence="9" id="KW-0324">Glycolysis</keyword>